<evidence type="ECO:0000313" key="1">
    <source>
        <dbReference type="EMBL" id="PGH07411.1"/>
    </source>
</evidence>
<sequence>MKREERIAKLDAFLKLSDEERETSTLLDEVMQSLKPAWLIIVKYYDFHSAYIIKWALVLETPDASNDGTITIDDINGRFFDGPIAGSRVQFQDARELKIMKIRGDHVRHVFMAARMEDGDFNGPDCQKLAIRSILRKALKKCGVSEAEIMEIDHWANGL</sequence>
<dbReference type="EMBL" id="PDNA01000168">
    <property type="protein sequence ID" value="PGH07411.1"/>
    <property type="molecule type" value="Genomic_DNA"/>
</dbReference>
<dbReference type="AlphaFoldDB" id="A0A2B7XF78"/>
<protein>
    <submittedName>
        <fullName evidence="1">Uncharacterized protein</fullName>
    </submittedName>
</protein>
<name>A0A2B7XF78_POLH7</name>
<organism evidence="1 2">
    <name type="scientific">Polytolypa hystricis (strain UAMH7299)</name>
    <dbReference type="NCBI Taxonomy" id="1447883"/>
    <lineage>
        <taxon>Eukaryota</taxon>
        <taxon>Fungi</taxon>
        <taxon>Dikarya</taxon>
        <taxon>Ascomycota</taxon>
        <taxon>Pezizomycotina</taxon>
        <taxon>Eurotiomycetes</taxon>
        <taxon>Eurotiomycetidae</taxon>
        <taxon>Onygenales</taxon>
        <taxon>Onygenales incertae sedis</taxon>
        <taxon>Polytolypa</taxon>
    </lineage>
</organism>
<proteinExistence type="predicted"/>
<reference evidence="1 2" key="1">
    <citation type="submission" date="2017-10" db="EMBL/GenBank/DDBJ databases">
        <title>Comparative genomics in systemic dimorphic fungi from Ajellomycetaceae.</title>
        <authorList>
            <person name="Munoz J.F."/>
            <person name="Mcewen J.G."/>
            <person name="Clay O.K."/>
            <person name="Cuomo C.A."/>
        </authorList>
    </citation>
    <scope>NUCLEOTIDE SEQUENCE [LARGE SCALE GENOMIC DNA]</scope>
    <source>
        <strain evidence="1 2">UAMH7299</strain>
    </source>
</reference>
<dbReference type="Proteomes" id="UP000224634">
    <property type="component" value="Unassembled WGS sequence"/>
</dbReference>
<gene>
    <name evidence="1" type="ORF">AJ80_07996</name>
</gene>
<keyword evidence="2" id="KW-1185">Reference proteome</keyword>
<comment type="caution">
    <text evidence="1">The sequence shown here is derived from an EMBL/GenBank/DDBJ whole genome shotgun (WGS) entry which is preliminary data.</text>
</comment>
<evidence type="ECO:0000313" key="2">
    <source>
        <dbReference type="Proteomes" id="UP000224634"/>
    </source>
</evidence>
<accession>A0A2B7XF78</accession>